<dbReference type="AlphaFoldDB" id="A0A1F6DBI3"/>
<comment type="caution">
    <text evidence="1">The sequence shown here is derived from an EMBL/GenBank/DDBJ whole genome shotgun (WGS) entry which is preliminary data.</text>
</comment>
<dbReference type="EMBL" id="MFLA01000033">
    <property type="protein sequence ID" value="OGG58392.1"/>
    <property type="molecule type" value="Genomic_DNA"/>
</dbReference>
<sequence>MSAYYTEKKGALQAGRLKALDGLSLLPLHILPLVFLQARVPLPNEITLSANARNRIIDDRKRMRKILSPQRFRLRNLH</sequence>
<accession>A0A1F6DBI3</accession>
<name>A0A1F6DBI3_9BACT</name>
<reference evidence="1 2" key="1">
    <citation type="journal article" date="2016" name="Nat. Commun.">
        <title>Thousands of microbial genomes shed light on interconnected biogeochemical processes in an aquifer system.</title>
        <authorList>
            <person name="Anantharaman K."/>
            <person name="Brown C.T."/>
            <person name="Hug L.A."/>
            <person name="Sharon I."/>
            <person name="Castelle C.J."/>
            <person name="Probst A.J."/>
            <person name="Thomas B.C."/>
            <person name="Singh A."/>
            <person name="Wilkins M.J."/>
            <person name="Karaoz U."/>
            <person name="Brodie E.L."/>
            <person name="Williams K.H."/>
            <person name="Hubbard S.S."/>
            <person name="Banfield J.F."/>
        </authorList>
    </citation>
    <scope>NUCLEOTIDE SEQUENCE [LARGE SCALE GENOMIC DNA]</scope>
</reference>
<evidence type="ECO:0000313" key="2">
    <source>
        <dbReference type="Proteomes" id="UP000176377"/>
    </source>
</evidence>
<organism evidence="1 2">
    <name type="scientific">Candidatus Kaiserbacteria bacterium RIFCSPHIGHO2_01_FULL_56_24</name>
    <dbReference type="NCBI Taxonomy" id="1798487"/>
    <lineage>
        <taxon>Bacteria</taxon>
        <taxon>Candidatus Kaiseribacteriota</taxon>
    </lineage>
</organism>
<gene>
    <name evidence="1" type="ORF">A2765_05590</name>
</gene>
<evidence type="ECO:0000313" key="1">
    <source>
        <dbReference type="EMBL" id="OGG58392.1"/>
    </source>
</evidence>
<dbReference type="Proteomes" id="UP000176377">
    <property type="component" value="Unassembled WGS sequence"/>
</dbReference>
<proteinExistence type="predicted"/>
<protein>
    <submittedName>
        <fullName evidence="1">Uncharacterized protein</fullName>
    </submittedName>
</protein>